<name>A0AAU7FDT7_9NEIS</name>
<protein>
    <recommendedName>
        <fullName evidence="2">SWIM-type domain-containing protein</fullName>
    </recommendedName>
</protein>
<dbReference type="AlphaFoldDB" id="A0AAU7FDT7"/>
<evidence type="ECO:0008006" key="2">
    <source>
        <dbReference type="Google" id="ProtNLM"/>
    </source>
</evidence>
<proteinExistence type="predicted"/>
<organism evidence="1">
    <name type="scientific">Chitinibacter mangrovi</name>
    <dbReference type="NCBI Taxonomy" id="3153927"/>
    <lineage>
        <taxon>Bacteria</taxon>
        <taxon>Pseudomonadati</taxon>
        <taxon>Pseudomonadota</taxon>
        <taxon>Betaproteobacteria</taxon>
        <taxon>Neisseriales</taxon>
        <taxon>Chitinibacteraceae</taxon>
        <taxon>Chitinibacter</taxon>
    </lineage>
</organism>
<gene>
    <name evidence="1" type="ORF">ABHF33_07680</name>
</gene>
<sequence length="377" mass="43275">MAIWFFGGISMLIIIQEIAIEDILTGNPKDLEDFEDFISLHQKMIHYIGASKVIIDRLINDLDSKVSNRTLQTLKQIKTQSHELESIRSELSMYSILRPTLGMTIRRTENEGKSVWELGIKAAIKWLSQPLKLYGEHLIDSNIFKRAAVHYAESKPFGQRMVNAITEMTGGCGNADIVLKERFNDAISPTLLIIDSDKLSPDHVGSAAIQKCKNIITSNEGLVHFHCIEEREIENFIPLPLIKKTIESLEKTTNIDSMLVNYQRLESFFNLHPNHYKYIDLKDGTCTAWVKSKSECVKIFYNEIPQTEERCTCSKGCTGHYLVHPLCKNLLNHFFNYFNNSENNRAIKHLSNKLPNQWNKFSQLIFSMAFCNKIRVT</sequence>
<dbReference type="RefSeq" id="WP_348946408.1">
    <property type="nucleotide sequence ID" value="NZ_CP157355.1"/>
</dbReference>
<dbReference type="KEGG" id="cmav:ABHF33_07680"/>
<evidence type="ECO:0000313" key="1">
    <source>
        <dbReference type="EMBL" id="XBM02134.1"/>
    </source>
</evidence>
<dbReference type="EMBL" id="CP157355">
    <property type="protein sequence ID" value="XBM02134.1"/>
    <property type="molecule type" value="Genomic_DNA"/>
</dbReference>
<reference evidence="1" key="1">
    <citation type="submission" date="2024-05" db="EMBL/GenBank/DDBJ databases">
        <authorList>
            <person name="Yang L."/>
            <person name="Pan L."/>
        </authorList>
    </citation>
    <scope>NUCLEOTIDE SEQUENCE</scope>
    <source>
        <strain evidence="1">FCG-7</strain>
    </source>
</reference>
<accession>A0AAU7FDT7</accession>